<feature type="transmembrane region" description="Helical" evidence="1">
    <location>
        <begin position="56"/>
        <end position="73"/>
    </location>
</feature>
<keyword evidence="1" id="KW-0472">Membrane</keyword>
<keyword evidence="1" id="KW-0812">Transmembrane</keyword>
<evidence type="ECO:0000256" key="1">
    <source>
        <dbReference type="SAM" id="Phobius"/>
    </source>
</evidence>
<keyword evidence="1" id="KW-1133">Transmembrane helix</keyword>
<gene>
    <name evidence="2" type="ORF">KQX54_018759</name>
</gene>
<organism evidence="2 3">
    <name type="scientific">Cotesia glomerata</name>
    <name type="common">Lepidopteran parasitic wasp</name>
    <name type="synonym">Apanteles glomeratus</name>
    <dbReference type="NCBI Taxonomy" id="32391"/>
    <lineage>
        <taxon>Eukaryota</taxon>
        <taxon>Metazoa</taxon>
        <taxon>Ecdysozoa</taxon>
        <taxon>Arthropoda</taxon>
        <taxon>Hexapoda</taxon>
        <taxon>Insecta</taxon>
        <taxon>Pterygota</taxon>
        <taxon>Neoptera</taxon>
        <taxon>Endopterygota</taxon>
        <taxon>Hymenoptera</taxon>
        <taxon>Apocrita</taxon>
        <taxon>Ichneumonoidea</taxon>
        <taxon>Braconidae</taxon>
        <taxon>Microgastrinae</taxon>
        <taxon>Cotesia</taxon>
    </lineage>
</organism>
<dbReference type="Proteomes" id="UP000826195">
    <property type="component" value="Unassembled WGS sequence"/>
</dbReference>
<keyword evidence="3" id="KW-1185">Reference proteome</keyword>
<sequence>MSLNHLFISFARFSADVFDEILSARHHNELQALLAYENPLVVQFESTYGLLSSLPFLLYFAALVIHLLAYSLAHPAPDGKRYDTNVLYLR</sequence>
<proteinExistence type="predicted"/>
<dbReference type="EMBL" id="JAHXZJ010002609">
    <property type="protein sequence ID" value="KAH0540638.1"/>
    <property type="molecule type" value="Genomic_DNA"/>
</dbReference>
<evidence type="ECO:0000313" key="3">
    <source>
        <dbReference type="Proteomes" id="UP000826195"/>
    </source>
</evidence>
<evidence type="ECO:0000313" key="2">
    <source>
        <dbReference type="EMBL" id="KAH0540638.1"/>
    </source>
</evidence>
<accession>A0AAV7I1L7</accession>
<reference evidence="2 3" key="1">
    <citation type="journal article" date="2021" name="J. Hered.">
        <title>A chromosome-level genome assembly of the parasitoid wasp, Cotesia glomerata (Hymenoptera: Braconidae).</title>
        <authorList>
            <person name="Pinto B.J."/>
            <person name="Weis J.J."/>
            <person name="Gamble T."/>
            <person name="Ode P.J."/>
            <person name="Paul R."/>
            <person name="Zaspel J.M."/>
        </authorList>
    </citation>
    <scope>NUCLEOTIDE SEQUENCE [LARGE SCALE GENOMIC DNA]</scope>
    <source>
        <strain evidence="2">CgM1</strain>
    </source>
</reference>
<name>A0AAV7I1L7_COTGL</name>
<protein>
    <recommendedName>
        <fullName evidence="4">Gustatory receptor</fullName>
    </recommendedName>
</protein>
<dbReference type="AlphaFoldDB" id="A0AAV7I1L7"/>
<evidence type="ECO:0008006" key="4">
    <source>
        <dbReference type="Google" id="ProtNLM"/>
    </source>
</evidence>
<comment type="caution">
    <text evidence="2">The sequence shown here is derived from an EMBL/GenBank/DDBJ whole genome shotgun (WGS) entry which is preliminary data.</text>
</comment>